<evidence type="ECO:0000313" key="1">
    <source>
        <dbReference type="EMBL" id="CAD8850814.1"/>
    </source>
</evidence>
<gene>
    <name evidence="1" type="ORF">NSCI0253_LOCUS25164</name>
</gene>
<protein>
    <submittedName>
        <fullName evidence="1">Uncharacterized protein</fullName>
    </submittedName>
</protein>
<dbReference type="Gene3D" id="2.120.10.10">
    <property type="match status" value="1"/>
</dbReference>
<name>A0A7S1F827_NOCSC</name>
<reference evidence="1" key="1">
    <citation type="submission" date="2021-01" db="EMBL/GenBank/DDBJ databases">
        <authorList>
            <person name="Corre E."/>
            <person name="Pelletier E."/>
            <person name="Niang G."/>
            <person name="Scheremetjew M."/>
            <person name="Finn R."/>
            <person name="Kale V."/>
            <person name="Holt S."/>
            <person name="Cochrane G."/>
            <person name="Meng A."/>
            <person name="Brown T."/>
            <person name="Cohen L."/>
        </authorList>
    </citation>
    <scope>NUCLEOTIDE SEQUENCE</scope>
</reference>
<dbReference type="InterPro" id="IPR036278">
    <property type="entry name" value="Sialidase_sf"/>
</dbReference>
<dbReference type="SUPFAM" id="SSF50939">
    <property type="entry name" value="Sialidases"/>
    <property type="match status" value="1"/>
</dbReference>
<dbReference type="AlphaFoldDB" id="A0A7S1F827"/>
<dbReference type="EMBL" id="HBFQ01035654">
    <property type="protein sequence ID" value="CAD8850814.1"/>
    <property type="molecule type" value="Transcribed_RNA"/>
</dbReference>
<accession>A0A7S1F827</accession>
<sequence length="447" mass="49497">MVDLHKVVLKALSLPLGILLHSNHLLCLCVILAGSALCLPFHSVFFVSFAALFTLLASHRSAPSRLPRYQGSLDVLLGRSYRASSDTPEMEANNNVTMASFAGGLVVAYRKADSHFASPLARIVVAKADTENLESWTDVWEYCTGEDDLREMLFYQVQGTLFMSFACLAPYKRGFSPRQSRWSCTRDLKVWSDPVSFGRASEIVWDVKVRTEAGREVVYKASYVGNHYAGDAVLTILFERSSDGRSWAAVGDDAAVHTGGICEVSFEFTSSGDLVAIGRNEDGDASGFGTQLFFARNTDLSAWTALKVSLPYRFDSPRLVASDGELLLFARYARQPYKWVSELMPFGIQRLVNLLVYSALPKKAAVYHLTPPDQDGAWSENPVTLIRFFEETFGDTGFFSVASHEPTKEVFVANYGSSSCHSHAPWIVGQVNPTDVRVCRCQVLRCK</sequence>
<proteinExistence type="predicted"/>
<organism evidence="1">
    <name type="scientific">Noctiluca scintillans</name>
    <name type="common">Sea sparkle</name>
    <name type="synonym">Red tide dinoflagellate</name>
    <dbReference type="NCBI Taxonomy" id="2966"/>
    <lineage>
        <taxon>Eukaryota</taxon>
        <taxon>Sar</taxon>
        <taxon>Alveolata</taxon>
        <taxon>Dinophyceae</taxon>
        <taxon>Noctilucales</taxon>
        <taxon>Noctilucaceae</taxon>
        <taxon>Noctiluca</taxon>
    </lineage>
</organism>